<name>A0ABD1X345_9LAMI</name>
<gene>
    <name evidence="2" type="ORF">Fot_01133</name>
</gene>
<protein>
    <submittedName>
        <fullName evidence="2">Uncharacterized protein</fullName>
    </submittedName>
</protein>
<keyword evidence="3" id="KW-1185">Reference proteome</keyword>
<feature type="compositionally biased region" description="Basic and acidic residues" evidence="1">
    <location>
        <begin position="789"/>
        <end position="803"/>
    </location>
</feature>
<proteinExistence type="predicted"/>
<evidence type="ECO:0000313" key="3">
    <source>
        <dbReference type="Proteomes" id="UP001604277"/>
    </source>
</evidence>
<feature type="compositionally biased region" description="Polar residues" evidence="1">
    <location>
        <begin position="897"/>
        <end position="907"/>
    </location>
</feature>
<dbReference type="Proteomes" id="UP001604277">
    <property type="component" value="Unassembled WGS sequence"/>
</dbReference>
<dbReference type="PANTHER" id="PTHR34361:SF2">
    <property type="entry name" value="OS08G0157800 PROTEIN"/>
    <property type="match status" value="1"/>
</dbReference>
<evidence type="ECO:0000313" key="2">
    <source>
        <dbReference type="EMBL" id="KAL2556394.1"/>
    </source>
</evidence>
<comment type="caution">
    <text evidence="2">The sequence shown here is derived from an EMBL/GenBank/DDBJ whole genome shotgun (WGS) entry which is preliminary data.</text>
</comment>
<dbReference type="EMBL" id="JBFOLJ010000001">
    <property type="protein sequence ID" value="KAL2556394.1"/>
    <property type="molecule type" value="Genomic_DNA"/>
</dbReference>
<evidence type="ECO:0000256" key="1">
    <source>
        <dbReference type="SAM" id="MobiDB-lite"/>
    </source>
</evidence>
<dbReference type="PANTHER" id="PTHR34361">
    <property type="entry name" value="OS08G0157800 PROTEIN"/>
    <property type="match status" value="1"/>
</dbReference>
<feature type="region of interest" description="Disordered" evidence="1">
    <location>
        <begin position="374"/>
        <end position="401"/>
    </location>
</feature>
<feature type="region of interest" description="Disordered" evidence="1">
    <location>
        <begin position="788"/>
        <end position="815"/>
    </location>
</feature>
<organism evidence="2 3">
    <name type="scientific">Forsythia ovata</name>
    <dbReference type="NCBI Taxonomy" id="205694"/>
    <lineage>
        <taxon>Eukaryota</taxon>
        <taxon>Viridiplantae</taxon>
        <taxon>Streptophyta</taxon>
        <taxon>Embryophyta</taxon>
        <taxon>Tracheophyta</taxon>
        <taxon>Spermatophyta</taxon>
        <taxon>Magnoliopsida</taxon>
        <taxon>eudicotyledons</taxon>
        <taxon>Gunneridae</taxon>
        <taxon>Pentapetalae</taxon>
        <taxon>asterids</taxon>
        <taxon>lamiids</taxon>
        <taxon>Lamiales</taxon>
        <taxon>Oleaceae</taxon>
        <taxon>Forsythieae</taxon>
        <taxon>Forsythia</taxon>
    </lineage>
</organism>
<accession>A0ABD1X345</accession>
<dbReference type="AlphaFoldDB" id="A0ABD1X345"/>
<feature type="region of interest" description="Disordered" evidence="1">
    <location>
        <begin position="897"/>
        <end position="933"/>
    </location>
</feature>
<reference evidence="3" key="1">
    <citation type="submission" date="2024-07" db="EMBL/GenBank/DDBJ databases">
        <title>Two chromosome-level genome assemblies of Korean endemic species Abeliophyllum distichum and Forsythia ovata (Oleaceae).</title>
        <authorList>
            <person name="Jang H."/>
        </authorList>
    </citation>
    <scope>NUCLEOTIDE SEQUENCE [LARGE SCALE GENOMIC DNA]</scope>
</reference>
<sequence length="1119" mass="122717">MFVELPDYNLPLYSFVGEKKVKKTLANLKEMMGLGSMGSGVGGNSSSSTSNLSALAPPFTVERSNPKLNSNPILHFTDSSYAAAPDGQTWKYPHPSPPRPEDSTRIDSLPFAYSNPTPITLPSTDWSALSPNAKTSAGVFSYAGEVKPYCPPYVSPMVGKDSPAVFDYGPFYDLKPGSGPDISSQIDYTQSLSGLEYAQQGDDAWAFDDGIFSSKKVNIGDSLVSKSYISSGVHDIEYGNNCKEDFGLSYGKLNHVSGRESRRHMDDKACLEQNLSFLSYESSTMPKLMSGSAYPESCPLELSLEGSRNFSDYQKLNSPYEKCLQPLESSFSGSISVTRSSPAVVIRPPPSVYSSLAQNATRKTVDIDNISGVHKAESDESNSAKQNDPCPRPIEGSFDTGQFTSHKKGNDHIFFAPPSVKELSSQVHSKETLDHKVRRGSHLTDINVSNGFSLAVNGVQVVKSTENSSDCLDNYTPAVDSPCWKGAPVSHFSPFDDVEGGMSPCSKKKFEECNDFDHEAHQLFLSINDSMRASPQKPFEGNKHDENRCVGNIMPLSSERSWDANFPTIEQSSTDALKAGFEFSSMNSSKGIRISNPLHKPRKEFVRNDSMSGYDQKVSNTKHSSVEATDIPYMKLGLQASAANSAMTFNDASEGGTVAFHAAENVLCSPSSQEDDTEDSKVEPDPNLYVQTMINAIHALSELLVMNSTNDAFALEEHNRDALKHVISNLEACMTKKIVQRTLNHEPTVSAEDILGKLVDTHDMATVAGKLQVTNEAPNSHIQLAYQQMHEEKSNHFPGKKAESSSPLSPLSGDADLSTDNNMAQAIKKVLDENFLYDEEMDPQALLFKNLWLEAEAKLCSISYKARFDHMKIEMEKFKSNKGEGNSAAVEKTLKFQISPNPSTDSNRPPVDQDGAIPKPAVQCSAPSTSGDANGVASVMERFRILKSRNDSKNSVNTEGEEMQETVDCDAGLKNPVRGHADDIEASIKDRFSILKSRNDNLKLINIEDEQSEMVDFESTGKKNLGPCTKVQLECQNLNVDVKPYFPQQTGSLSEGKFGSFVDASGCESAKEFHLSVANDPVVHSFTNDTLRNQFSSGWYDNSSSEWEHVLKDDFAWKN</sequence>